<dbReference type="RefSeq" id="WP_074761170.1">
    <property type="nucleotide sequence ID" value="NZ_FNRF01000003.1"/>
</dbReference>
<evidence type="ECO:0000313" key="1">
    <source>
        <dbReference type="EMBL" id="SEA56433.1"/>
    </source>
</evidence>
<dbReference type="SUPFAM" id="SSF52540">
    <property type="entry name" value="P-loop containing nucleoside triphosphate hydrolases"/>
    <property type="match status" value="1"/>
</dbReference>
<name>A0A1H4C801_XYLRU</name>
<reference evidence="1 2" key="1">
    <citation type="submission" date="2016-10" db="EMBL/GenBank/DDBJ databases">
        <authorList>
            <person name="de Groot N.N."/>
        </authorList>
    </citation>
    <scope>NUCLEOTIDE SEQUENCE [LARGE SCALE GENOMIC DNA]</scope>
    <source>
        <strain evidence="1 2">D31d</strain>
    </source>
</reference>
<dbReference type="AlphaFoldDB" id="A0A1H4C801"/>
<organism evidence="1 2">
    <name type="scientific">Xylanibacter ruminicola</name>
    <name type="common">Prevotella ruminicola</name>
    <dbReference type="NCBI Taxonomy" id="839"/>
    <lineage>
        <taxon>Bacteria</taxon>
        <taxon>Pseudomonadati</taxon>
        <taxon>Bacteroidota</taxon>
        <taxon>Bacteroidia</taxon>
        <taxon>Bacteroidales</taxon>
        <taxon>Prevotellaceae</taxon>
        <taxon>Xylanibacter</taxon>
    </lineage>
</organism>
<dbReference type="Proteomes" id="UP000182257">
    <property type="component" value="Unassembled WGS sequence"/>
</dbReference>
<dbReference type="InterPro" id="IPR027417">
    <property type="entry name" value="P-loop_NTPase"/>
</dbReference>
<dbReference type="OrthoDB" id="9800982at2"/>
<accession>A0A1H4C801</accession>
<dbReference type="EMBL" id="FNRF01000003">
    <property type="protein sequence ID" value="SEA56433.1"/>
    <property type="molecule type" value="Genomic_DNA"/>
</dbReference>
<proteinExistence type="predicted"/>
<evidence type="ECO:0008006" key="3">
    <source>
        <dbReference type="Google" id="ProtNLM"/>
    </source>
</evidence>
<protein>
    <recommendedName>
        <fullName evidence="3">AAA domain-containing protein</fullName>
    </recommendedName>
</protein>
<evidence type="ECO:0000313" key="2">
    <source>
        <dbReference type="Proteomes" id="UP000182257"/>
    </source>
</evidence>
<gene>
    <name evidence="1" type="ORF">SAMN05216462_1815</name>
</gene>
<dbReference type="Gene3D" id="3.40.50.300">
    <property type="entry name" value="P-loop containing nucleotide triphosphate hydrolases"/>
    <property type="match status" value="1"/>
</dbReference>
<sequence length="233" mass="27473">MIYYELYGLPGAGKTTVASSLVDKLKVDGYKVAEHKEVYHRRGLKLGSISAYLEMLFHPSEYKLFWFYLMLYLKCGQKKRVYFDELLFYSHQILMTNKERKYDIMFLDEGIIQYLSSLFYLEDCPIDNQLGKIANFLLKQNITPIFCSVDICESMKRIKDRPYSQKGRFSHSVGTEKLEMALKFKNHNLKVIASFFPDRYKINMTDSIQHNVSLLRSYVNQKLMDKKGKKNEK</sequence>